<comment type="caution">
    <text evidence="1">The sequence shown here is derived from an EMBL/GenBank/DDBJ whole genome shotgun (WGS) entry which is preliminary data.</text>
</comment>
<gene>
    <name evidence="1" type="ORF">HPB50_015865</name>
</gene>
<protein>
    <submittedName>
        <fullName evidence="1">Uncharacterized protein</fullName>
    </submittedName>
</protein>
<evidence type="ECO:0000313" key="2">
    <source>
        <dbReference type="Proteomes" id="UP000821845"/>
    </source>
</evidence>
<reference evidence="1" key="1">
    <citation type="submission" date="2020-05" db="EMBL/GenBank/DDBJ databases">
        <title>Large-scale comparative analyses of tick genomes elucidate their genetic diversity and vector capacities.</title>
        <authorList>
            <person name="Jia N."/>
            <person name="Wang J."/>
            <person name="Shi W."/>
            <person name="Du L."/>
            <person name="Sun Y."/>
            <person name="Zhan W."/>
            <person name="Jiang J."/>
            <person name="Wang Q."/>
            <person name="Zhang B."/>
            <person name="Ji P."/>
            <person name="Sakyi L.B."/>
            <person name="Cui X."/>
            <person name="Yuan T."/>
            <person name="Jiang B."/>
            <person name="Yang W."/>
            <person name="Lam T.T.-Y."/>
            <person name="Chang Q."/>
            <person name="Ding S."/>
            <person name="Wang X."/>
            <person name="Zhu J."/>
            <person name="Ruan X."/>
            <person name="Zhao L."/>
            <person name="Wei J."/>
            <person name="Que T."/>
            <person name="Du C."/>
            <person name="Cheng J."/>
            <person name="Dai P."/>
            <person name="Han X."/>
            <person name="Huang E."/>
            <person name="Gao Y."/>
            <person name="Liu J."/>
            <person name="Shao H."/>
            <person name="Ye R."/>
            <person name="Li L."/>
            <person name="Wei W."/>
            <person name="Wang X."/>
            <person name="Wang C."/>
            <person name="Yang T."/>
            <person name="Huo Q."/>
            <person name="Li W."/>
            <person name="Guo W."/>
            <person name="Chen H."/>
            <person name="Zhou L."/>
            <person name="Ni X."/>
            <person name="Tian J."/>
            <person name="Zhou Y."/>
            <person name="Sheng Y."/>
            <person name="Liu T."/>
            <person name="Pan Y."/>
            <person name="Xia L."/>
            <person name="Li J."/>
            <person name="Zhao F."/>
            <person name="Cao W."/>
        </authorList>
    </citation>
    <scope>NUCLEOTIDE SEQUENCE</scope>
    <source>
        <strain evidence="1">Hyas-2018</strain>
    </source>
</reference>
<keyword evidence="2" id="KW-1185">Reference proteome</keyword>
<organism evidence="1 2">
    <name type="scientific">Hyalomma asiaticum</name>
    <name type="common">Tick</name>
    <dbReference type="NCBI Taxonomy" id="266040"/>
    <lineage>
        <taxon>Eukaryota</taxon>
        <taxon>Metazoa</taxon>
        <taxon>Ecdysozoa</taxon>
        <taxon>Arthropoda</taxon>
        <taxon>Chelicerata</taxon>
        <taxon>Arachnida</taxon>
        <taxon>Acari</taxon>
        <taxon>Parasitiformes</taxon>
        <taxon>Ixodida</taxon>
        <taxon>Ixodoidea</taxon>
        <taxon>Ixodidae</taxon>
        <taxon>Hyalomminae</taxon>
        <taxon>Hyalomma</taxon>
    </lineage>
</organism>
<dbReference type="Proteomes" id="UP000821845">
    <property type="component" value="Chromosome 5"/>
</dbReference>
<proteinExistence type="predicted"/>
<name>A0ACB7S7D7_HYAAI</name>
<sequence length="89" mass="9625">MSRNSGDDGGATTSKGAGALDSQSDGQFGGLTPERRLQELRAKMERLSQMACIAEPLAPFPFACVEWAQQSGEDTTRQNLAHQIEIGNW</sequence>
<accession>A0ACB7S7D7</accession>
<dbReference type="EMBL" id="CM023485">
    <property type="protein sequence ID" value="KAH6930640.1"/>
    <property type="molecule type" value="Genomic_DNA"/>
</dbReference>
<evidence type="ECO:0000313" key="1">
    <source>
        <dbReference type="EMBL" id="KAH6930640.1"/>
    </source>
</evidence>